<evidence type="ECO:0000313" key="3">
    <source>
        <dbReference type="Proteomes" id="UP000636479"/>
    </source>
</evidence>
<dbReference type="Proteomes" id="UP000636479">
    <property type="component" value="Unassembled WGS sequence"/>
</dbReference>
<dbReference type="RefSeq" id="XP_037215104.1">
    <property type="nucleotide sequence ID" value="XM_037368178.1"/>
</dbReference>
<comment type="caution">
    <text evidence="2">The sequence shown here is derived from an EMBL/GenBank/DDBJ whole genome shotgun (WGS) entry which is preliminary data.</text>
</comment>
<dbReference type="GeneID" id="59350694"/>
<dbReference type="InterPro" id="IPR041457">
    <property type="entry name" value="CxC2_KDZ-assoc"/>
</dbReference>
<dbReference type="Pfam" id="PF18803">
    <property type="entry name" value="CxC2"/>
    <property type="match status" value="1"/>
</dbReference>
<evidence type="ECO:0000313" key="2">
    <source>
        <dbReference type="EMBL" id="KAF7292676.1"/>
    </source>
</evidence>
<name>A0A8H6S5X9_9AGAR</name>
<feature type="domain" description="CxC2-like cysteine cluster KDZ transposase-associated" evidence="1">
    <location>
        <begin position="147"/>
        <end position="254"/>
    </location>
</feature>
<accession>A0A8H6S5X9</accession>
<dbReference type="CDD" id="cd19757">
    <property type="entry name" value="Bbox1"/>
    <property type="match status" value="1"/>
</dbReference>
<organism evidence="2 3">
    <name type="scientific">Mycena indigotica</name>
    <dbReference type="NCBI Taxonomy" id="2126181"/>
    <lineage>
        <taxon>Eukaryota</taxon>
        <taxon>Fungi</taxon>
        <taxon>Dikarya</taxon>
        <taxon>Basidiomycota</taxon>
        <taxon>Agaricomycotina</taxon>
        <taxon>Agaricomycetes</taxon>
        <taxon>Agaricomycetidae</taxon>
        <taxon>Agaricales</taxon>
        <taxon>Marasmiineae</taxon>
        <taxon>Mycenaceae</taxon>
        <taxon>Mycena</taxon>
    </lineage>
</organism>
<dbReference type="EMBL" id="JACAZF010000011">
    <property type="protein sequence ID" value="KAF7292676.1"/>
    <property type="molecule type" value="Genomic_DNA"/>
</dbReference>
<gene>
    <name evidence="2" type="ORF">MIND_01165800</name>
</gene>
<proteinExistence type="predicted"/>
<dbReference type="OrthoDB" id="3004525at2759"/>
<keyword evidence="3" id="KW-1185">Reference proteome</keyword>
<evidence type="ECO:0000259" key="1">
    <source>
        <dbReference type="Pfam" id="PF18803"/>
    </source>
</evidence>
<dbReference type="AlphaFoldDB" id="A0A8H6S5X9"/>
<sequence length="323" mass="36763">MSSQHPVHTPTPLDIRVDAYSMGTGEDDWMEEPPQETAKLPRVLRPADPALRDWLLHHRDEFLRILLWRHGRGDFGEHCGNCGEKDPLYRCRECFGGVLTCQTCCVELHQESPFHSVEVIFSVNSTLYVQLKFSQFWNGAYFQKCSLKMLGLRFQLGHPPRQSCDRPIPARHDFLIIHHNGLQEVSLDYCGCRRTADAYYAQLLRAGLYPATTDNPRTCATLQCLEQYHCLTLHGKITGWDFYRSLETQTNATGVKPPDRYQVFLRIAREYRHLLSLKHGGRGYDSRGVLGTAAGELALRCPACPRPGVNLPDDWQNAPPSQA</sequence>
<reference evidence="2" key="1">
    <citation type="submission" date="2020-05" db="EMBL/GenBank/DDBJ databases">
        <title>Mycena genomes resolve the evolution of fungal bioluminescence.</title>
        <authorList>
            <person name="Tsai I.J."/>
        </authorList>
    </citation>
    <scope>NUCLEOTIDE SEQUENCE</scope>
    <source>
        <strain evidence="2">171206Taipei</strain>
    </source>
</reference>
<protein>
    <submittedName>
        <fullName evidence="2">CxC2 domain-containing protein</fullName>
    </submittedName>
</protein>